<comment type="caution">
    <text evidence="2">The sequence shown here is derived from an EMBL/GenBank/DDBJ whole genome shotgun (WGS) entry which is preliminary data.</text>
</comment>
<accession>A0AAE0CVS1</accession>
<evidence type="ECO:0000256" key="1">
    <source>
        <dbReference type="SAM" id="MobiDB-lite"/>
    </source>
</evidence>
<feature type="region of interest" description="Disordered" evidence="1">
    <location>
        <begin position="17"/>
        <end position="42"/>
    </location>
</feature>
<name>A0AAE0CVS1_9ROSI</name>
<dbReference type="EMBL" id="JANJYI010000001">
    <property type="protein sequence ID" value="KAK2665352.1"/>
    <property type="molecule type" value="Genomic_DNA"/>
</dbReference>
<sequence length="106" mass="11704">MKQLGSVEVSTVNTVMKVSTNRTVNPEETSPTNQSDKLNRRGDFGDVSLVELEVTKTNNKASNVISLEITSPGVGFSLANHSVVYRVLNNVQLNLLTYWPGRKQLK</sequence>
<protein>
    <submittedName>
        <fullName evidence="2">Uncharacterized protein</fullName>
    </submittedName>
</protein>
<keyword evidence="3" id="KW-1185">Reference proteome</keyword>
<gene>
    <name evidence="2" type="ORF">Ddye_003926</name>
</gene>
<evidence type="ECO:0000313" key="3">
    <source>
        <dbReference type="Proteomes" id="UP001280121"/>
    </source>
</evidence>
<evidence type="ECO:0000313" key="2">
    <source>
        <dbReference type="EMBL" id="KAK2665352.1"/>
    </source>
</evidence>
<reference evidence="2" key="1">
    <citation type="journal article" date="2023" name="Plant J.">
        <title>Genome sequences and population genomics provide insights into the demographic history, inbreeding, and mutation load of two 'living fossil' tree species of Dipteronia.</title>
        <authorList>
            <person name="Feng Y."/>
            <person name="Comes H.P."/>
            <person name="Chen J."/>
            <person name="Zhu S."/>
            <person name="Lu R."/>
            <person name="Zhang X."/>
            <person name="Li P."/>
            <person name="Qiu J."/>
            <person name="Olsen K.M."/>
            <person name="Qiu Y."/>
        </authorList>
    </citation>
    <scope>NUCLEOTIDE SEQUENCE</scope>
    <source>
        <strain evidence="2">KIB01</strain>
    </source>
</reference>
<organism evidence="2 3">
    <name type="scientific">Dipteronia dyeriana</name>
    <dbReference type="NCBI Taxonomy" id="168575"/>
    <lineage>
        <taxon>Eukaryota</taxon>
        <taxon>Viridiplantae</taxon>
        <taxon>Streptophyta</taxon>
        <taxon>Embryophyta</taxon>
        <taxon>Tracheophyta</taxon>
        <taxon>Spermatophyta</taxon>
        <taxon>Magnoliopsida</taxon>
        <taxon>eudicotyledons</taxon>
        <taxon>Gunneridae</taxon>
        <taxon>Pentapetalae</taxon>
        <taxon>rosids</taxon>
        <taxon>malvids</taxon>
        <taxon>Sapindales</taxon>
        <taxon>Sapindaceae</taxon>
        <taxon>Hippocastanoideae</taxon>
        <taxon>Acereae</taxon>
        <taxon>Dipteronia</taxon>
    </lineage>
</organism>
<feature type="compositionally biased region" description="Polar residues" evidence="1">
    <location>
        <begin position="17"/>
        <end position="36"/>
    </location>
</feature>
<proteinExistence type="predicted"/>
<dbReference type="Proteomes" id="UP001280121">
    <property type="component" value="Unassembled WGS sequence"/>
</dbReference>
<dbReference type="AlphaFoldDB" id="A0AAE0CVS1"/>